<protein>
    <submittedName>
        <fullName evidence="1">Transparent testa 12 protein</fullName>
    </submittedName>
</protein>
<dbReference type="ExpressionAtlas" id="A0A1D6NFD3">
    <property type="expression patterns" value="baseline and differential"/>
</dbReference>
<accession>A0A1D6NFD3</accession>
<dbReference type="AlphaFoldDB" id="A0A1D6NFD3"/>
<evidence type="ECO:0000313" key="1">
    <source>
        <dbReference type="EMBL" id="ONM39187.1"/>
    </source>
</evidence>
<sequence>MAAAREEDEAARPLLLLPRTAQEDQKWWRRWAREAGWVGYLALPMVVVNLSQYAVQVSSNMMVGHLPGVLPLSSAAIATSLANVSGFSLLMHACGHVTLVSLCVTGIMILD</sequence>
<gene>
    <name evidence="1" type="ORF">ZEAMMB73_Zm00001d043838</name>
</gene>
<reference evidence="1" key="1">
    <citation type="submission" date="2015-12" db="EMBL/GenBank/DDBJ databases">
        <title>Update maize B73 reference genome by single molecule sequencing technologies.</title>
        <authorList>
            <consortium name="Maize Genome Sequencing Project"/>
            <person name="Ware D."/>
        </authorList>
    </citation>
    <scope>NUCLEOTIDE SEQUENCE [LARGE SCALE GENOMIC DNA]</scope>
    <source>
        <tissue evidence="1">Seedling</tissue>
    </source>
</reference>
<organism evidence="1">
    <name type="scientific">Zea mays</name>
    <name type="common">Maize</name>
    <dbReference type="NCBI Taxonomy" id="4577"/>
    <lineage>
        <taxon>Eukaryota</taxon>
        <taxon>Viridiplantae</taxon>
        <taxon>Streptophyta</taxon>
        <taxon>Embryophyta</taxon>
        <taxon>Tracheophyta</taxon>
        <taxon>Spermatophyta</taxon>
        <taxon>Magnoliopsida</taxon>
        <taxon>Liliopsida</taxon>
        <taxon>Poales</taxon>
        <taxon>Poaceae</taxon>
        <taxon>PACMAD clade</taxon>
        <taxon>Panicoideae</taxon>
        <taxon>Andropogonodae</taxon>
        <taxon>Andropogoneae</taxon>
        <taxon>Tripsacinae</taxon>
        <taxon>Zea</taxon>
    </lineage>
</organism>
<name>A0A1D6NFD3_MAIZE</name>
<dbReference type="EMBL" id="CM007649">
    <property type="protein sequence ID" value="ONM39187.1"/>
    <property type="molecule type" value="Genomic_DNA"/>
</dbReference>
<proteinExistence type="predicted"/>